<dbReference type="Gene3D" id="3.30.710.10">
    <property type="entry name" value="Potassium Channel Kv1.1, Chain A"/>
    <property type="match status" value="1"/>
</dbReference>
<gene>
    <name evidence="6" type="ORF">TIFTF001_016284</name>
</gene>
<evidence type="ECO:0000313" key="7">
    <source>
        <dbReference type="Proteomes" id="UP001187192"/>
    </source>
</evidence>
<dbReference type="CDD" id="cd00121">
    <property type="entry name" value="MATH"/>
    <property type="match status" value="1"/>
</dbReference>
<dbReference type="InterPro" id="IPR045005">
    <property type="entry name" value="BPM1-6"/>
</dbReference>
<dbReference type="CDD" id="cd18280">
    <property type="entry name" value="BTB_POZ_BPM_plant"/>
    <property type="match status" value="1"/>
</dbReference>
<dbReference type="FunFam" id="3.30.710.10:FF:000136">
    <property type="entry name" value="BTB-POZ and math domain 1"/>
    <property type="match status" value="1"/>
</dbReference>
<dbReference type="SMART" id="SM00225">
    <property type="entry name" value="BTB"/>
    <property type="match status" value="1"/>
</dbReference>
<dbReference type="AlphaFoldDB" id="A0AA88ANC3"/>
<comment type="caution">
    <text evidence="6">The sequence shown here is derived from an EMBL/GenBank/DDBJ whole genome shotgun (WGS) entry which is preliminary data.</text>
</comment>
<dbReference type="Pfam" id="PF22486">
    <property type="entry name" value="MATH_2"/>
    <property type="match status" value="1"/>
</dbReference>
<dbReference type="PANTHER" id="PTHR26379">
    <property type="entry name" value="BTB/POZ AND MATH DOMAIN-CONTAINING PROTEIN 1"/>
    <property type="match status" value="1"/>
</dbReference>
<dbReference type="InterPro" id="IPR002083">
    <property type="entry name" value="MATH/TRAF_dom"/>
</dbReference>
<dbReference type="GO" id="GO:0016567">
    <property type="term" value="P:protein ubiquitination"/>
    <property type="evidence" value="ECO:0007669"/>
    <property type="project" value="InterPro"/>
</dbReference>
<organism evidence="6 7">
    <name type="scientific">Ficus carica</name>
    <name type="common">Common fig</name>
    <dbReference type="NCBI Taxonomy" id="3494"/>
    <lineage>
        <taxon>Eukaryota</taxon>
        <taxon>Viridiplantae</taxon>
        <taxon>Streptophyta</taxon>
        <taxon>Embryophyta</taxon>
        <taxon>Tracheophyta</taxon>
        <taxon>Spermatophyta</taxon>
        <taxon>Magnoliopsida</taxon>
        <taxon>eudicotyledons</taxon>
        <taxon>Gunneridae</taxon>
        <taxon>Pentapetalae</taxon>
        <taxon>rosids</taxon>
        <taxon>fabids</taxon>
        <taxon>Rosales</taxon>
        <taxon>Moraceae</taxon>
        <taxon>Ficeae</taxon>
        <taxon>Ficus</taxon>
    </lineage>
</organism>
<evidence type="ECO:0000256" key="2">
    <source>
        <dbReference type="ARBA" id="ARBA00004906"/>
    </source>
</evidence>
<dbReference type="PANTHER" id="PTHR26379:SF229">
    <property type="entry name" value="BTB_POZ AND MATH DOMAIN-CONTAINING PROTEIN 5-RELATED"/>
    <property type="match status" value="1"/>
</dbReference>
<dbReference type="InterPro" id="IPR008974">
    <property type="entry name" value="TRAF-like"/>
</dbReference>
<evidence type="ECO:0000256" key="1">
    <source>
        <dbReference type="ARBA" id="ARBA00002668"/>
    </source>
</evidence>
<dbReference type="EMBL" id="BTGU01000024">
    <property type="protein sequence ID" value="GMN47101.1"/>
    <property type="molecule type" value="Genomic_DNA"/>
</dbReference>
<dbReference type="InterPro" id="IPR011333">
    <property type="entry name" value="SKP1/BTB/POZ_sf"/>
</dbReference>
<proteinExistence type="inferred from homology"/>
<dbReference type="SMART" id="SM00061">
    <property type="entry name" value="MATH"/>
    <property type="match status" value="1"/>
</dbReference>
<dbReference type="Proteomes" id="UP001187192">
    <property type="component" value="Unassembled WGS sequence"/>
</dbReference>
<dbReference type="SUPFAM" id="SSF54695">
    <property type="entry name" value="POZ domain"/>
    <property type="match status" value="1"/>
</dbReference>
<dbReference type="InterPro" id="IPR000210">
    <property type="entry name" value="BTB/POZ_dom"/>
</dbReference>
<feature type="domain" description="BTB" evidence="4">
    <location>
        <begin position="192"/>
        <end position="257"/>
    </location>
</feature>
<sequence>MAADKTPLLSPTSSRSVTETVNGSHKFVIQGYSLAKGMGVGKHIASDNFTVGGYQWAIYFYPDGKNPEDNSAYVSVFIALASEGTDVRALFELTLVDQSGKEKHKVHSHFDRALESGPYTLKYRGSMWGYKRFFRRALLETSDFLKDDCLKINCTVGVVVSAVDCPRLHSIQVPESDMGAQFGTLLENMEGSDITFNVAGEKFHAHKLVLAARSPMFRTKFFEGSEENKEVEVTDVEPKVFKAMLHFIYRDSLTEDVELETSTLSPLSLVSDSLTAKLLAAADAYGLERLRVMCESHLCKDISVKSVAEILILAERCNASDLKAVCLRFTAENLAGIFSHISL</sequence>
<dbReference type="SUPFAM" id="SSF49599">
    <property type="entry name" value="TRAF domain-like"/>
    <property type="match status" value="1"/>
</dbReference>
<reference evidence="6" key="1">
    <citation type="submission" date="2023-07" db="EMBL/GenBank/DDBJ databases">
        <title>draft genome sequence of fig (Ficus carica).</title>
        <authorList>
            <person name="Takahashi T."/>
            <person name="Nishimura K."/>
        </authorList>
    </citation>
    <scope>NUCLEOTIDE SEQUENCE</scope>
</reference>
<comment type="pathway">
    <text evidence="2">Protein modification; protein ubiquitination.</text>
</comment>
<keyword evidence="7" id="KW-1185">Reference proteome</keyword>
<dbReference type="Pfam" id="PF00651">
    <property type="entry name" value="BTB"/>
    <property type="match status" value="1"/>
</dbReference>
<dbReference type="GO" id="GO:0071472">
    <property type="term" value="P:cellular response to salt stress"/>
    <property type="evidence" value="ECO:0007669"/>
    <property type="project" value="UniProtKB-ARBA"/>
</dbReference>
<evidence type="ECO:0000256" key="3">
    <source>
        <dbReference type="ARBA" id="ARBA00010846"/>
    </source>
</evidence>
<feature type="domain" description="MATH" evidence="5">
    <location>
        <begin position="22"/>
        <end position="156"/>
    </location>
</feature>
<name>A0AA88ANC3_FICCA</name>
<comment type="function">
    <text evidence="1">May act as a substrate-specific adapter of an E3 ubiquitin-protein ligase complex (CUL3-RBX1-BTB) which mediates the ubiquitination and subsequent proteasomal degradation of target proteins.</text>
</comment>
<evidence type="ECO:0008006" key="8">
    <source>
        <dbReference type="Google" id="ProtNLM"/>
    </source>
</evidence>
<dbReference type="FunFam" id="2.60.210.10:FF:000012">
    <property type="entry name" value="BTB/POZ and MATH domain-containing protein 4"/>
    <property type="match status" value="1"/>
</dbReference>
<evidence type="ECO:0000313" key="6">
    <source>
        <dbReference type="EMBL" id="GMN47101.1"/>
    </source>
</evidence>
<dbReference type="Gene3D" id="2.60.210.10">
    <property type="entry name" value="Apoptosis, Tumor Necrosis Factor Receptor Associated Protein 2, Chain A"/>
    <property type="match status" value="1"/>
</dbReference>
<dbReference type="Gene3D" id="6.10.250.3030">
    <property type="match status" value="1"/>
</dbReference>
<evidence type="ECO:0000259" key="5">
    <source>
        <dbReference type="PROSITE" id="PS50144"/>
    </source>
</evidence>
<dbReference type="PROSITE" id="PS50144">
    <property type="entry name" value="MATH"/>
    <property type="match status" value="1"/>
</dbReference>
<evidence type="ECO:0000259" key="4">
    <source>
        <dbReference type="PROSITE" id="PS50097"/>
    </source>
</evidence>
<comment type="similarity">
    <text evidence="3">Belongs to the Tdpoz family.</text>
</comment>
<accession>A0AA88ANC3</accession>
<dbReference type="PROSITE" id="PS50097">
    <property type="entry name" value="BTB"/>
    <property type="match status" value="1"/>
</dbReference>
<protein>
    <recommendedName>
        <fullName evidence="8">BTB/POZ and MATH domain-containing protein 4</fullName>
    </recommendedName>
</protein>